<dbReference type="PANTHER" id="PTHR38790">
    <property type="entry name" value="2EXR DOMAIN-CONTAINING PROTEIN-RELATED"/>
    <property type="match status" value="1"/>
</dbReference>
<dbReference type="PANTHER" id="PTHR38790:SF9">
    <property type="entry name" value="F-BOX DOMAIN-CONTAINING PROTEIN"/>
    <property type="match status" value="1"/>
</dbReference>
<proteinExistence type="predicted"/>
<dbReference type="EMBL" id="MU006781">
    <property type="protein sequence ID" value="KAF2642595.1"/>
    <property type="molecule type" value="Genomic_DNA"/>
</dbReference>
<protein>
    <submittedName>
        <fullName evidence="1">Uncharacterized protein</fullName>
    </submittedName>
</protein>
<dbReference type="Proteomes" id="UP000799753">
    <property type="component" value="Unassembled WGS sequence"/>
</dbReference>
<organism evidence="1 2">
    <name type="scientific">Massarina eburnea CBS 473.64</name>
    <dbReference type="NCBI Taxonomy" id="1395130"/>
    <lineage>
        <taxon>Eukaryota</taxon>
        <taxon>Fungi</taxon>
        <taxon>Dikarya</taxon>
        <taxon>Ascomycota</taxon>
        <taxon>Pezizomycotina</taxon>
        <taxon>Dothideomycetes</taxon>
        <taxon>Pleosporomycetidae</taxon>
        <taxon>Pleosporales</taxon>
        <taxon>Massarineae</taxon>
        <taxon>Massarinaceae</taxon>
        <taxon>Massarina</taxon>
    </lineage>
</organism>
<accession>A0A6A6S4Q9</accession>
<gene>
    <name evidence="1" type="ORF">P280DRAFT_448119</name>
</gene>
<dbReference type="AlphaFoldDB" id="A0A6A6S4Q9"/>
<reference evidence="1" key="1">
    <citation type="journal article" date="2020" name="Stud. Mycol.">
        <title>101 Dothideomycetes genomes: a test case for predicting lifestyles and emergence of pathogens.</title>
        <authorList>
            <person name="Haridas S."/>
            <person name="Albert R."/>
            <person name="Binder M."/>
            <person name="Bloem J."/>
            <person name="Labutti K."/>
            <person name="Salamov A."/>
            <person name="Andreopoulos B."/>
            <person name="Baker S."/>
            <person name="Barry K."/>
            <person name="Bills G."/>
            <person name="Bluhm B."/>
            <person name="Cannon C."/>
            <person name="Castanera R."/>
            <person name="Culley D."/>
            <person name="Daum C."/>
            <person name="Ezra D."/>
            <person name="Gonzalez J."/>
            <person name="Henrissat B."/>
            <person name="Kuo A."/>
            <person name="Liang C."/>
            <person name="Lipzen A."/>
            <person name="Lutzoni F."/>
            <person name="Magnuson J."/>
            <person name="Mondo S."/>
            <person name="Nolan M."/>
            <person name="Ohm R."/>
            <person name="Pangilinan J."/>
            <person name="Park H.-J."/>
            <person name="Ramirez L."/>
            <person name="Alfaro M."/>
            <person name="Sun H."/>
            <person name="Tritt A."/>
            <person name="Yoshinaga Y."/>
            <person name="Zwiers L.-H."/>
            <person name="Turgeon B."/>
            <person name="Goodwin S."/>
            <person name="Spatafora J."/>
            <person name="Crous P."/>
            <person name="Grigoriev I."/>
        </authorList>
    </citation>
    <scope>NUCLEOTIDE SEQUENCE</scope>
    <source>
        <strain evidence="1">CBS 473.64</strain>
    </source>
</reference>
<dbReference type="OrthoDB" id="5335493at2759"/>
<keyword evidence="2" id="KW-1185">Reference proteome</keyword>
<evidence type="ECO:0000313" key="1">
    <source>
        <dbReference type="EMBL" id="KAF2642595.1"/>
    </source>
</evidence>
<name>A0A6A6S4Q9_9PLEO</name>
<sequence>MGWNLHEKLITRLSNIKKKAAAGDENATAQRRTLQLQPINHKKLHHRDDEYSYYWRKGHRQRNDIVRDVIIQTIRELTRDNCEFANAGVWVNNADNSPPFRPKTSKNFEKLYIFSQEFQEVPLTVAVTVKLGDSLSADSVYIQQPRSLTWKPLKEWLLTIPDPDLIKHPVPPCERMHKWWKRNGRTFDFLGLPEDIRHIVYEYALGPEIYPLGTVNRSQIDDDLSRHNAPIIFGFGYSNMRMQDAPHNLYALNTVPYVSMSRDIVQRPNTNLLLTCRTVYNEAVKIGWEATKKYFLDPQLFSIVADSRVGPAARFNCLGKISLDFTNAAWFHFFGVEVDANTNALSFNSEQSMSKYLTKDKLPNLVALDLRFRNPEDGNAWSPWQQNYCHRTAVDMILTFAFPFVHHITKVNVAGYVKKATKEKWETIYTQARRRQASSHDQAAAMAVIFTTPLDLLVPSCSCQTSCEELIPDRLSYSPDVGYVGFYSGNNFDFEEDAVSNEDLNAMDGYGGAKSGSPTFFAGKLCPCGCTRNHWRSP</sequence>
<evidence type="ECO:0000313" key="2">
    <source>
        <dbReference type="Proteomes" id="UP000799753"/>
    </source>
</evidence>